<reference evidence="1" key="1">
    <citation type="submission" date="2020-03" db="EMBL/GenBank/DDBJ databases">
        <title>The deep terrestrial virosphere.</title>
        <authorList>
            <person name="Holmfeldt K."/>
            <person name="Nilsson E."/>
            <person name="Simone D."/>
            <person name="Lopez-Fernandez M."/>
            <person name="Wu X."/>
            <person name="de Brujin I."/>
            <person name="Lundin D."/>
            <person name="Andersson A."/>
            <person name="Bertilsson S."/>
            <person name="Dopson M."/>
        </authorList>
    </citation>
    <scope>NUCLEOTIDE SEQUENCE</scope>
    <source>
        <strain evidence="1">MM415B03310</strain>
    </source>
</reference>
<dbReference type="AlphaFoldDB" id="A0A6M3LAA8"/>
<organism evidence="1">
    <name type="scientific">viral metagenome</name>
    <dbReference type="NCBI Taxonomy" id="1070528"/>
    <lineage>
        <taxon>unclassified sequences</taxon>
        <taxon>metagenomes</taxon>
        <taxon>organismal metagenomes</taxon>
    </lineage>
</organism>
<name>A0A6M3LAA8_9ZZZZ</name>
<accession>A0A6M3LAA8</accession>
<sequence length="117" mass="12758">MSETKHTPGPWKECNGLIFGCSVGGFLMEKTEFMIAEVRGWGHLQYLGENEAVSIQEANARLIAAAPDLLKVCEFLAEVFPEDSIESMDAADFKDRAGKTMKAAEMAKTAITKAEGK</sequence>
<evidence type="ECO:0000313" key="1">
    <source>
        <dbReference type="EMBL" id="QJA91650.1"/>
    </source>
</evidence>
<gene>
    <name evidence="1" type="ORF">MM415B03310_0020</name>
</gene>
<proteinExistence type="predicted"/>
<dbReference type="EMBL" id="MT143002">
    <property type="protein sequence ID" value="QJA91650.1"/>
    <property type="molecule type" value="Genomic_DNA"/>
</dbReference>
<protein>
    <submittedName>
        <fullName evidence="1">Uncharacterized protein</fullName>
    </submittedName>
</protein>